<comment type="similarity">
    <text evidence="1">Belongs to the peptidase M20 family.</text>
</comment>
<dbReference type="PANTHER" id="PTHR32494:SF5">
    <property type="entry name" value="ALLANTOATE AMIDOHYDROLASE"/>
    <property type="match status" value="1"/>
</dbReference>
<dbReference type="InterPro" id="IPR011650">
    <property type="entry name" value="Peptidase_M20_dimer"/>
</dbReference>
<sequence>MPLIIDPGRLRRSLEEMARIGATPGGGVHRPTLTDADREARDLFAAWCREAGLAVTVDEMGNMFARRPGADDSAPPAMMGSHLDSVPYGGRFDGSLGVLAALEVVRSLSDRGIRTRRPVEVVNWTNEEGPRFPPSMLGSGAFCGKYGVEWAYGLRDGEGKRFGEELARIGYRGPAPCRPRPVGCYLELHIEQGPVLEKEGVQIGAVEGIVGITWLRAAMKGERDHAGPTPMSMRRDALVGAARAVAAIREVPGKLHPDMVATVGEMSVSPNAINVIPERAAFSVDFRHSDEVLVQRAREMVIEAIEAAARGEGLEVSVEEVSRSTALPFHPEAVGAVAGACREAGYTCRRMWSAAGHDARYLAELGPAAMIFIPCAGGKSHTELEDASWEDVARGGDVLARALITLAGRAA</sequence>
<dbReference type="SUPFAM" id="SSF55031">
    <property type="entry name" value="Bacterial exopeptidase dimerisation domain"/>
    <property type="match status" value="1"/>
</dbReference>
<dbReference type="Pfam" id="PF01546">
    <property type="entry name" value="Peptidase_M20"/>
    <property type="match status" value="1"/>
</dbReference>
<dbReference type="SUPFAM" id="SSF53187">
    <property type="entry name" value="Zn-dependent exopeptidases"/>
    <property type="match status" value="1"/>
</dbReference>
<reference evidence="5" key="1">
    <citation type="submission" date="2020-07" db="EMBL/GenBank/DDBJ databases">
        <title>Huge and variable diversity of episymbiotic CPR bacteria and DPANN archaea in groundwater ecosystems.</title>
        <authorList>
            <person name="He C.Y."/>
            <person name="Keren R."/>
            <person name="Whittaker M."/>
            <person name="Farag I.F."/>
            <person name="Doudna J."/>
            <person name="Cate J.H.D."/>
            <person name="Banfield J.F."/>
        </authorList>
    </citation>
    <scope>NUCLEOTIDE SEQUENCE</scope>
    <source>
        <strain evidence="5">NC_groundwater_763_Ag_S-0.2um_68_21</strain>
    </source>
</reference>
<proteinExistence type="inferred from homology"/>
<feature type="binding site" evidence="3">
    <location>
        <position position="82"/>
    </location>
    <ligand>
        <name>Zn(2+)</name>
        <dbReference type="ChEBI" id="CHEBI:29105"/>
        <label>1</label>
    </ligand>
</feature>
<dbReference type="GO" id="GO:0016813">
    <property type="term" value="F:hydrolase activity, acting on carbon-nitrogen (but not peptide) bonds, in linear amidines"/>
    <property type="evidence" value="ECO:0007669"/>
    <property type="project" value="InterPro"/>
</dbReference>
<dbReference type="Proteomes" id="UP000782312">
    <property type="component" value="Unassembled WGS sequence"/>
</dbReference>
<dbReference type="EMBL" id="JACPUR010000041">
    <property type="protein sequence ID" value="MBI3129471.1"/>
    <property type="molecule type" value="Genomic_DNA"/>
</dbReference>
<dbReference type="InterPro" id="IPR002933">
    <property type="entry name" value="Peptidase_M20"/>
</dbReference>
<name>A0A932I559_UNCTE</name>
<dbReference type="NCBIfam" id="NF006771">
    <property type="entry name" value="PRK09290.1-5"/>
    <property type="match status" value="1"/>
</dbReference>
<comment type="cofactor">
    <cofactor evidence="3">
        <name>Zn(2+)</name>
        <dbReference type="ChEBI" id="CHEBI:29105"/>
    </cofactor>
    <text evidence="3">Binds 2 Zn(2+) ions per subunit.</text>
</comment>
<dbReference type="CDD" id="cd03884">
    <property type="entry name" value="M20_bAS"/>
    <property type="match status" value="1"/>
</dbReference>
<gene>
    <name evidence="5" type="ORF">HYZ11_17825</name>
</gene>
<comment type="caution">
    <text evidence="5">The sequence shown here is derived from an EMBL/GenBank/DDBJ whole genome shotgun (WGS) entry which is preliminary data.</text>
</comment>
<evidence type="ECO:0000256" key="3">
    <source>
        <dbReference type="PIRSR" id="PIRSR001235-1"/>
    </source>
</evidence>
<dbReference type="Pfam" id="PF07687">
    <property type="entry name" value="M20_dimer"/>
    <property type="match status" value="1"/>
</dbReference>
<dbReference type="PIRSF" id="PIRSF001235">
    <property type="entry name" value="Amidase_carbamoylase"/>
    <property type="match status" value="1"/>
</dbReference>
<accession>A0A932I559</accession>
<keyword evidence="2 5" id="KW-0378">Hydrolase</keyword>
<feature type="binding site" evidence="3">
    <location>
        <position position="93"/>
    </location>
    <ligand>
        <name>Zn(2+)</name>
        <dbReference type="ChEBI" id="CHEBI:29105"/>
        <label>2</label>
    </ligand>
</feature>
<feature type="binding site" evidence="3">
    <location>
        <position position="128"/>
    </location>
    <ligand>
        <name>Zn(2+)</name>
        <dbReference type="ChEBI" id="CHEBI:29105"/>
        <label>2</label>
    </ligand>
</feature>
<keyword evidence="3" id="KW-0479">Metal-binding</keyword>
<dbReference type="NCBIfam" id="TIGR01879">
    <property type="entry name" value="hydantase"/>
    <property type="match status" value="1"/>
</dbReference>
<dbReference type="InterPro" id="IPR036264">
    <property type="entry name" value="Bact_exopeptidase_dim_dom"/>
</dbReference>
<feature type="binding site" evidence="3">
    <location>
        <position position="93"/>
    </location>
    <ligand>
        <name>Zn(2+)</name>
        <dbReference type="ChEBI" id="CHEBI:29105"/>
        <label>1</label>
    </ligand>
</feature>
<feature type="binding site" evidence="3">
    <location>
        <position position="381"/>
    </location>
    <ligand>
        <name>Zn(2+)</name>
        <dbReference type="ChEBI" id="CHEBI:29105"/>
        <label>2</label>
    </ligand>
</feature>
<evidence type="ECO:0000256" key="2">
    <source>
        <dbReference type="ARBA" id="ARBA00022801"/>
    </source>
</evidence>
<evidence type="ECO:0000313" key="6">
    <source>
        <dbReference type="Proteomes" id="UP000782312"/>
    </source>
</evidence>
<evidence type="ECO:0000313" key="5">
    <source>
        <dbReference type="EMBL" id="MBI3129471.1"/>
    </source>
</evidence>
<evidence type="ECO:0000256" key="1">
    <source>
        <dbReference type="ARBA" id="ARBA00006153"/>
    </source>
</evidence>
<dbReference type="Gene3D" id="3.30.70.360">
    <property type="match status" value="1"/>
</dbReference>
<protein>
    <submittedName>
        <fullName evidence="5">Zn-dependent hydrolase</fullName>
    </submittedName>
</protein>
<feature type="binding site" evidence="3">
    <location>
        <position position="189"/>
    </location>
    <ligand>
        <name>Zn(2+)</name>
        <dbReference type="ChEBI" id="CHEBI:29105"/>
        <label>1</label>
    </ligand>
</feature>
<keyword evidence="3" id="KW-0862">Zinc</keyword>
<dbReference type="GO" id="GO:0046872">
    <property type="term" value="F:metal ion binding"/>
    <property type="evidence" value="ECO:0007669"/>
    <property type="project" value="UniProtKB-KW"/>
</dbReference>
<dbReference type="Gene3D" id="3.40.630.10">
    <property type="entry name" value="Zn peptidases"/>
    <property type="match status" value="1"/>
</dbReference>
<dbReference type="PANTHER" id="PTHR32494">
    <property type="entry name" value="ALLANTOATE DEIMINASE-RELATED"/>
    <property type="match status" value="1"/>
</dbReference>
<dbReference type="NCBIfam" id="NF006769">
    <property type="entry name" value="PRK09290.1-3"/>
    <property type="match status" value="1"/>
</dbReference>
<organism evidence="5 6">
    <name type="scientific">Tectimicrobiota bacterium</name>
    <dbReference type="NCBI Taxonomy" id="2528274"/>
    <lineage>
        <taxon>Bacteria</taxon>
        <taxon>Pseudomonadati</taxon>
        <taxon>Nitrospinota/Tectimicrobiota group</taxon>
        <taxon>Candidatus Tectimicrobiota</taxon>
    </lineage>
</organism>
<feature type="domain" description="Peptidase M20 dimerisation" evidence="4">
    <location>
        <begin position="210"/>
        <end position="309"/>
    </location>
</feature>
<dbReference type="InterPro" id="IPR010158">
    <property type="entry name" value="Amidase_Cbmase"/>
</dbReference>
<dbReference type="AlphaFoldDB" id="A0A932I559"/>
<evidence type="ECO:0000259" key="4">
    <source>
        <dbReference type="Pfam" id="PF07687"/>
    </source>
</evidence>